<dbReference type="Proteomes" id="UP000023561">
    <property type="component" value="Unassembled WGS sequence"/>
</dbReference>
<sequence>MTNHINKYWLGMGACGLHHFTDFFAGAAFFSNASFWKIHTTFVSIFKFVPI</sequence>
<accession>A0A023DB30</accession>
<dbReference type="RefSeq" id="WP_017436995.1">
    <property type="nucleotide sequence ID" value="NZ_BAWO01000004.1"/>
</dbReference>
<evidence type="ECO:0000313" key="2">
    <source>
        <dbReference type="Proteomes" id="UP000023561"/>
    </source>
</evidence>
<dbReference type="Pfam" id="PF19728">
    <property type="entry name" value="DUF6220"/>
    <property type="match status" value="1"/>
</dbReference>
<dbReference type="InterPro" id="IPR046192">
    <property type="entry name" value="DUF6220"/>
</dbReference>
<protein>
    <submittedName>
        <fullName evidence="1">Uncharacterized protein</fullName>
    </submittedName>
</protein>
<keyword evidence="2" id="KW-1185">Reference proteome</keyword>
<comment type="caution">
    <text evidence="1">The sequence shown here is derived from an EMBL/GenBank/DDBJ whole genome shotgun (WGS) entry which is preliminary data.</text>
</comment>
<gene>
    <name evidence="1" type="ORF">GCA01S_004_01270</name>
</gene>
<dbReference type="EMBL" id="BAWO01000004">
    <property type="protein sequence ID" value="GAJ38528.1"/>
    <property type="molecule type" value="Genomic_DNA"/>
</dbReference>
<organism evidence="1 2">
    <name type="scientific">Parageobacillus caldoxylosilyticus NBRC 107762</name>
    <dbReference type="NCBI Taxonomy" id="1220594"/>
    <lineage>
        <taxon>Bacteria</taxon>
        <taxon>Bacillati</taxon>
        <taxon>Bacillota</taxon>
        <taxon>Bacilli</taxon>
        <taxon>Bacillales</taxon>
        <taxon>Anoxybacillaceae</taxon>
        <taxon>Saccharococcus</taxon>
    </lineage>
</organism>
<dbReference type="AlphaFoldDB" id="A0A023DB30"/>
<name>A0A023DB30_9BACL</name>
<evidence type="ECO:0000313" key="1">
    <source>
        <dbReference type="EMBL" id="GAJ38528.1"/>
    </source>
</evidence>
<reference evidence="1 2" key="1">
    <citation type="submission" date="2014-04" db="EMBL/GenBank/DDBJ databases">
        <title>Whole genome shotgun sequence of Geobacillus caldoxylosilyticus NBRC 107762.</title>
        <authorList>
            <person name="Hosoyama A."/>
            <person name="Hosoyama Y."/>
            <person name="Katano-Makiyama Y."/>
            <person name="Tsuchikane K."/>
            <person name="Ohji S."/>
            <person name="Ichikawa N."/>
            <person name="Yamazoe A."/>
            <person name="Fujita N."/>
        </authorList>
    </citation>
    <scope>NUCLEOTIDE SEQUENCE [LARGE SCALE GENOMIC DNA]</scope>
    <source>
        <strain evidence="1 2">NBRC 107762</strain>
    </source>
</reference>
<proteinExistence type="predicted"/>